<keyword evidence="6" id="KW-1185">Reference proteome</keyword>
<dbReference type="Gene3D" id="1.10.287.1120">
    <property type="entry name" value="Bipartite methylase S protein"/>
    <property type="match status" value="1"/>
</dbReference>
<dbReference type="InterPro" id="IPR000055">
    <property type="entry name" value="Restrct_endonuc_typeI_TRD"/>
</dbReference>
<proteinExistence type="inferred from homology"/>
<evidence type="ECO:0000256" key="1">
    <source>
        <dbReference type="ARBA" id="ARBA00010923"/>
    </source>
</evidence>
<organism evidence="5 6">
    <name type="scientific">Shewanella septentrionalis</name>
    <dbReference type="NCBI Taxonomy" id="2952223"/>
    <lineage>
        <taxon>Bacteria</taxon>
        <taxon>Pseudomonadati</taxon>
        <taxon>Pseudomonadota</taxon>
        <taxon>Gammaproteobacteria</taxon>
        <taxon>Alteromonadales</taxon>
        <taxon>Shewanellaceae</taxon>
        <taxon>Shewanella</taxon>
    </lineage>
</organism>
<comment type="caution">
    <text evidence="5">The sequence shown here is derived from an EMBL/GenBank/DDBJ whole genome shotgun (WGS) entry which is preliminary data.</text>
</comment>
<feature type="domain" description="Type I restriction modification DNA specificity" evidence="4">
    <location>
        <begin position="23"/>
        <end position="184"/>
    </location>
</feature>
<reference evidence="5" key="1">
    <citation type="journal article" date="2023" name="Int. J. Syst. Evol. Microbiol.">
        <title>&lt;i&gt;Shewanella septentrionalis&lt;/i&gt; sp. nov. and &lt;i&gt;Shewanella holmiensis&lt;/i&gt; sp. nov., isolated from Baltic Sea water and sediments.</title>
        <authorList>
            <person name="Martin-Rodriguez A.J."/>
            <person name="Thorell K."/>
            <person name="Joffre E."/>
            <person name="Jensie-Markopoulos S."/>
            <person name="Moore E.R.B."/>
            <person name="Sjoling A."/>
        </authorList>
    </citation>
    <scope>NUCLEOTIDE SEQUENCE</scope>
    <source>
        <strain evidence="5">SP1W3</strain>
    </source>
</reference>
<dbReference type="RefSeq" id="WP_261271665.1">
    <property type="nucleotide sequence ID" value="NZ_JAMTCC010000003.1"/>
</dbReference>
<name>A0A9X2WRG5_9GAMM</name>
<protein>
    <submittedName>
        <fullName evidence="5">Restriction endonuclease subunit S</fullName>
        <ecNumber evidence="5">3.1.21.-</ecNumber>
    </submittedName>
</protein>
<dbReference type="Gene3D" id="3.90.220.20">
    <property type="entry name" value="DNA methylase specificity domains"/>
    <property type="match status" value="2"/>
</dbReference>
<sequence length="585" mass="65958">MAFSKDINELVTEDTTGLLNKHETWERVTLQDVVEVVNGYAFSSSGFNTGKGLPLIRIRDIVSGKTDTTYEGDYSKDYIVNSGDLLVGMDGDFHSAFWRSGIALLNQRVCKLTANENFYNQKFLAYLLPGYLDAINQSTSAVTVKHLSSKTIQSIPLPLPTRKEQDRLVEKLEELFSEFDNGIEELKAAQTKLSQYRQSLLKSAVEGSLTQQWRAENSDRVQETGEQLLARILKQRREQWQQQKLTEFAEKGKTPPKNWQDAYPEPVQPDTPDLPELPKGWVWATIDQLASVGTGVTPLKSRNDYYDNGDIPWVTSGAVNEESVYRANTFITQTAVDECRLKIYPAGTLLVAMYGEGKTRGMSAELKIPATINQALAALILEGEASVLKEFLKIYLLDSYQKMRSKASGGVQPNLNLLIVRSMCVPIPCVREQQEIHQLYKFQAEEIETQVKSIKFSLVASDAQRKNILKSAFSGQLVSQDPNDEPASVLLDKIKQECEALAKKPKTKQIKIKSAMKNITTEELTKWVSDYEGNSFTFGELQKTFQGDYDQLKDCVFEMLSANKPLFKQVFDQKLNAITFIKEDK</sequence>
<dbReference type="GO" id="GO:0003677">
    <property type="term" value="F:DNA binding"/>
    <property type="evidence" value="ECO:0007669"/>
    <property type="project" value="UniProtKB-KW"/>
</dbReference>
<dbReference type="SUPFAM" id="SSF116734">
    <property type="entry name" value="DNA methylase specificity domain"/>
    <property type="match status" value="2"/>
</dbReference>
<keyword evidence="2" id="KW-0680">Restriction system</keyword>
<dbReference type="PANTHER" id="PTHR43140:SF1">
    <property type="entry name" value="TYPE I RESTRICTION ENZYME ECOKI SPECIFICITY SUBUNIT"/>
    <property type="match status" value="1"/>
</dbReference>
<gene>
    <name evidence="5" type="ORF">NE536_02225</name>
</gene>
<dbReference type="CDD" id="cd17257">
    <property type="entry name" value="RMtype1_S_EcoBI-TRD1-CR1_like"/>
    <property type="match status" value="1"/>
</dbReference>
<keyword evidence="3" id="KW-0238">DNA-binding</keyword>
<dbReference type="GO" id="GO:0009307">
    <property type="term" value="P:DNA restriction-modification system"/>
    <property type="evidence" value="ECO:0007669"/>
    <property type="project" value="UniProtKB-KW"/>
</dbReference>
<dbReference type="InterPro" id="IPR044946">
    <property type="entry name" value="Restrct_endonuc_typeI_TRD_sf"/>
</dbReference>
<evidence type="ECO:0000256" key="3">
    <source>
        <dbReference type="ARBA" id="ARBA00023125"/>
    </source>
</evidence>
<dbReference type="AlphaFoldDB" id="A0A9X2WRG5"/>
<keyword evidence="5" id="KW-0378">Hydrolase</keyword>
<dbReference type="EMBL" id="JAMTCC010000003">
    <property type="protein sequence ID" value="MCT7944181.1"/>
    <property type="molecule type" value="Genomic_DNA"/>
</dbReference>
<dbReference type="GO" id="GO:0004519">
    <property type="term" value="F:endonuclease activity"/>
    <property type="evidence" value="ECO:0007669"/>
    <property type="project" value="UniProtKB-KW"/>
</dbReference>
<dbReference type="PANTHER" id="PTHR43140">
    <property type="entry name" value="TYPE-1 RESTRICTION ENZYME ECOKI SPECIFICITY PROTEIN"/>
    <property type="match status" value="1"/>
</dbReference>
<dbReference type="GO" id="GO:0016787">
    <property type="term" value="F:hydrolase activity"/>
    <property type="evidence" value="ECO:0007669"/>
    <property type="project" value="UniProtKB-KW"/>
</dbReference>
<keyword evidence="5" id="KW-0255">Endonuclease</keyword>
<feature type="domain" description="Type I restriction modification DNA specificity" evidence="4">
    <location>
        <begin position="278"/>
        <end position="438"/>
    </location>
</feature>
<dbReference type="Pfam" id="PF01420">
    <property type="entry name" value="Methylase_S"/>
    <property type="match status" value="2"/>
</dbReference>
<evidence type="ECO:0000256" key="2">
    <source>
        <dbReference type="ARBA" id="ARBA00022747"/>
    </source>
</evidence>
<dbReference type="InterPro" id="IPR051212">
    <property type="entry name" value="Type-I_RE_S_subunit"/>
</dbReference>
<keyword evidence="5" id="KW-0540">Nuclease</keyword>
<accession>A0A9X2WRG5</accession>
<dbReference type="Proteomes" id="UP001155604">
    <property type="component" value="Unassembled WGS sequence"/>
</dbReference>
<comment type="similarity">
    <text evidence="1">Belongs to the type-I restriction system S methylase family.</text>
</comment>
<evidence type="ECO:0000259" key="4">
    <source>
        <dbReference type="Pfam" id="PF01420"/>
    </source>
</evidence>
<dbReference type="EC" id="3.1.21.-" evidence="5"/>
<evidence type="ECO:0000313" key="5">
    <source>
        <dbReference type="EMBL" id="MCT7944181.1"/>
    </source>
</evidence>
<evidence type="ECO:0000313" key="6">
    <source>
        <dbReference type="Proteomes" id="UP001155604"/>
    </source>
</evidence>